<feature type="transmembrane region" description="Helical" evidence="1">
    <location>
        <begin position="117"/>
        <end position="138"/>
    </location>
</feature>
<accession>A0A918P1B6</accession>
<reference evidence="2" key="1">
    <citation type="journal article" date="2014" name="Int. J. Syst. Evol. Microbiol.">
        <title>Complete genome sequence of Corynebacterium casei LMG S-19264T (=DSM 44701T), isolated from a smear-ripened cheese.</title>
        <authorList>
            <consortium name="US DOE Joint Genome Institute (JGI-PGF)"/>
            <person name="Walter F."/>
            <person name="Albersmeier A."/>
            <person name="Kalinowski J."/>
            <person name="Ruckert C."/>
        </authorList>
    </citation>
    <scope>NUCLEOTIDE SEQUENCE</scope>
    <source>
        <strain evidence="2">KCTC 32182</strain>
    </source>
</reference>
<organism evidence="2 3">
    <name type="scientific">Paludibacterium paludis</name>
    <dbReference type="NCBI Taxonomy" id="1225769"/>
    <lineage>
        <taxon>Bacteria</taxon>
        <taxon>Pseudomonadati</taxon>
        <taxon>Pseudomonadota</taxon>
        <taxon>Betaproteobacteria</taxon>
        <taxon>Neisseriales</taxon>
        <taxon>Chromobacteriaceae</taxon>
        <taxon>Paludibacterium</taxon>
    </lineage>
</organism>
<dbReference type="InterPro" id="IPR008523">
    <property type="entry name" value="DUF805"/>
</dbReference>
<dbReference type="EMBL" id="BMYX01000006">
    <property type="protein sequence ID" value="GGY11879.1"/>
    <property type="molecule type" value="Genomic_DNA"/>
</dbReference>
<gene>
    <name evidence="2" type="ORF">GCM10011289_13480</name>
</gene>
<sequence>MKRRIGAGTYLLAMSSATLVWSLAIHVACTGLAATGRIGDSTLTTLVSLSGTLFGVVFFALSAGRLRDLNFPGWAVKVLSFPLIAVIILPLLCFLSGSRWDHEYGEAPQPSGPLKTGLAFMLFLVAIFAANSAVLSYYHTRYQLRHAPYPATERTMREG</sequence>
<dbReference type="GO" id="GO:0016020">
    <property type="term" value="C:membrane"/>
    <property type="evidence" value="ECO:0007669"/>
    <property type="project" value="InterPro"/>
</dbReference>
<dbReference type="RefSeq" id="WP_189532582.1">
    <property type="nucleotide sequence ID" value="NZ_BMYX01000006.1"/>
</dbReference>
<comment type="caution">
    <text evidence="2">The sequence shown here is derived from an EMBL/GenBank/DDBJ whole genome shotgun (WGS) entry which is preliminary data.</text>
</comment>
<name>A0A918P1B6_9NEIS</name>
<reference evidence="2" key="2">
    <citation type="submission" date="2020-09" db="EMBL/GenBank/DDBJ databases">
        <authorList>
            <person name="Sun Q."/>
            <person name="Kim S."/>
        </authorList>
    </citation>
    <scope>NUCLEOTIDE SEQUENCE</scope>
    <source>
        <strain evidence="2">KCTC 32182</strain>
    </source>
</reference>
<feature type="transmembrane region" description="Helical" evidence="1">
    <location>
        <begin position="43"/>
        <end position="62"/>
    </location>
</feature>
<evidence type="ECO:0008006" key="4">
    <source>
        <dbReference type="Google" id="ProtNLM"/>
    </source>
</evidence>
<proteinExistence type="predicted"/>
<feature type="transmembrane region" description="Helical" evidence="1">
    <location>
        <begin position="74"/>
        <end position="97"/>
    </location>
</feature>
<protein>
    <recommendedName>
        <fullName evidence="4">DUF805 domain-containing protein</fullName>
    </recommendedName>
</protein>
<evidence type="ECO:0000313" key="2">
    <source>
        <dbReference type="EMBL" id="GGY11879.1"/>
    </source>
</evidence>
<evidence type="ECO:0000256" key="1">
    <source>
        <dbReference type="SAM" id="Phobius"/>
    </source>
</evidence>
<keyword evidence="1" id="KW-0812">Transmembrane</keyword>
<dbReference type="AlphaFoldDB" id="A0A918P1B6"/>
<keyword evidence="1" id="KW-0472">Membrane</keyword>
<keyword evidence="1" id="KW-1133">Transmembrane helix</keyword>
<keyword evidence="3" id="KW-1185">Reference proteome</keyword>
<evidence type="ECO:0000313" key="3">
    <source>
        <dbReference type="Proteomes" id="UP000645257"/>
    </source>
</evidence>
<dbReference type="Proteomes" id="UP000645257">
    <property type="component" value="Unassembled WGS sequence"/>
</dbReference>
<dbReference type="Pfam" id="PF05656">
    <property type="entry name" value="DUF805"/>
    <property type="match status" value="1"/>
</dbReference>